<keyword evidence="1" id="KW-0812">Transmembrane</keyword>
<accession>A0A1I0B8I8</accession>
<sequence>MTLKTSYKNLYRLEAKRNLFLTCFSGFAIFLALPFYFMQQIVTFGSDYGVAFRYASKDLLVQRVVSLRNLTYGNLFFLAVLIGLAFLNGIVRYSYLSDKSKQDFYFAMPVKKSDFFWLGYKQGIGNIVLPLCINLALMFLLAGANGCLTIGFTVVLLYVSLVGYLTYCACFAVTLLACVLTGRMVFHMLGTLTLLAYAPVVYIILEYLVDGRMYYLNTIMKYIYLLSPVSAGIWFFGQAGNASMGAVPEDIALVYKGGKSVVALLVIALVTLAAARVLYGKRNASDTGKTIVFKHAKKVIKGFLAVLFTLIGAVIVSSMYDMNSMTYKITGAVFGFLLGSYLVDILLELNWKGNIRNWKEQMVYLGISAAAFVSVIGFQNHYRYNGFDKIGEEYTKEQAQNDKCVVMNEDKCYEASETFEDCIRDIRVYKEVAGVESLDRFIEDIALGKESKVRLADYWAADYSTLSDYLYEDGEIKRYDNYNLYGVACNYKYMVRLTGKFDPKDTKRVYYVLTSKKDYSFEDFRKYVIDWNVDYNEADCVLAYDIEEGKGEDE</sequence>
<evidence type="ECO:0000313" key="2">
    <source>
        <dbReference type="EMBL" id="SET02733.1"/>
    </source>
</evidence>
<dbReference type="Proteomes" id="UP000199800">
    <property type="component" value="Unassembled WGS sequence"/>
</dbReference>
<protein>
    <submittedName>
        <fullName evidence="2">Uncharacterized protein</fullName>
    </submittedName>
</protein>
<reference evidence="2 3" key="1">
    <citation type="submission" date="2016-10" db="EMBL/GenBank/DDBJ databases">
        <authorList>
            <person name="de Groot N.N."/>
        </authorList>
    </citation>
    <scope>NUCLEOTIDE SEQUENCE [LARGE SCALE GENOMIC DNA]</scope>
    <source>
        <strain evidence="2 3">DSM 1801</strain>
    </source>
</reference>
<name>A0A1I0B8I8_9FIRM</name>
<feature type="transmembrane region" description="Helical" evidence="1">
    <location>
        <begin position="260"/>
        <end position="279"/>
    </location>
</feature>
<feature type="transmembrane region" description="Helical" evidence="1">
    <location>
        <begin position="332"/>
        <end position="351"/>
    </location>
</feature>
<keyword evidence="1" id="KW-1133">Transmembrane helix</keyword>
<proteinExistence type="predicted"/>
<feature type="transmembrane region" description="Helical" evidence="1">
    <location>
        <begin position="299"/>
        <end position="320"/>
    </location>
</feature>
<evidence type="ECO:0000256" key="1">
    <source>
        <dbReference type="SAM" id="Phobius"/>
    </source>
</evidence>
<dbReference type="OrthoDB" id="1643401at2"/>
<dbReference type="STRING" id="29364.SAMN04487772_1077"/>
<gene>
    <name evidence="2" type="ORF">SAMN04487772_1077</name>
</gene>
<keyword evidence="3" id="KW-1185">Reference proteome</keyword>
<feature type="transmembrane region" description="Helical" evidence="1">
    <location>
        <begin position="222"/>
        <end position="240"/>
    </location>
</feature>
<dbReference type="AlphaFoldDB" id="A0A1I0B8I8"/>
<feature type="transmembrane region" description="Helical" evidence="1">
    <location>
        <begin position="75"/>
        <end position="95"/>
    </location>
</feature>
<feature type="transmembrane region" description="Helical" evidence="1">
    <location>
        <begin position="139"/>
        <end position="159"/>
    </location>
</feature>
<feature type="transmembrane region" description="Helical" evidence="1">
    <location>
        <begin position="20"/>
        <end position="38"/>
    </location>
</feature>
<dbReference type="EMBL" id="FOHN01000007">
    <property type="protein sequence ID" value="SET02733.1"/>
    <property type="molecule type" value="Genomic_DNA"/>
</dbReference>
<feature type="transmembrane region" description="Helical" evidence="1">
    <location>
        <begin position="363"/>
        <end position="382"/>
    </location>
</feature>
<feature type="transmembrane region" description="Helical" evidence="1">
    <location>
        <begin position="192"/>
        <end position="210"/>
    </location>
</feature>
<keyword evidence="1" id="KW-0472">Membrane</keyword>
<dbReference type="RefSeq" id="WP_092477363.1">
    <property type="nucleotide sequence ID" value="NZ_FOHN01000007.1"/>
</dbReference>
<feature type="transmembrane region" description="Helical" evidence="1">
    <location>
        <begin position="115"/>
        <end position="133"/>
    </location>
</feature>
<organism evidence="2 3">
    <name type="scientific">[Clostridium] polysaccharolyticum</name>
    <dbReference type="NCBI Taxonomy" id="29364"/>
    <lineage>
        <taxon>Bacteria</taxon>
        <taxon>Bacillati</taxon>
        <taxon>Bacillota</taxon>
        <taxon>Clostridia</taxon>
        <taxon>Lachnospirales</taxon>
        <taxon>Lachnospiraceae</taxon>
    </lineage>
</organism>
<feature type="transmembrane region" description="Helical" evidence="1">
    <location>
        <begin position="164"/>
        <end position="186"/>
    </location>
</feature>
<evidence type="ECO:0000313" key="3">
    <source>
        <dbReference type="Proteomes" id="UP000199800"/>
    </source>
</evidence>